<feature type="region of interest" description="Disordered" evidence="1">
    <location>
        <begin position="109"/>
        <end position="136"/>
    </location>
</feature>
<proteinExistence type="predicted"/>
<evidence type="ECO:0000313" key="2">
    <source>
        <dbReference type="EMBL" id="EED20627.1"/>
    </source>
</evidence>
<dbReference type="Proteomes" id="UP000001745">
    <property type="component" value="Unassembled WGS sequence"/>
</dbReference>
<accession>B8M8W4</accession>
<dbReference type="GeneID" id="8107876"/>
<protein>
    <submittedName>
        <fullName evidence="2">Uncharacterized protein</fullName>
    </submittedName>
</protein>
<feature type="region of interest" description="Disordered" evidence="1">
    <location>
        <begin position="188"/>
        <end position="259"/>
    </location>
</feature>
<dbReference type="VEuPathDB" id="FungiDB:TSTA_038340"/>
<feature type="region of interest" description="Disordered" evidence="1">
    <location>
        <begin position="14"/>
        <end position="69"/>
    </location>
</feature>
<dbReference type="PhylomeDB" id="B8M8W4"/>
<organism evidence="2 3">
    <name type="scientific">Talaromyces stipitatus (strain ATCC 10500 / CBS 375.48 / QM 6759 / NRRL 1006)</name>
    <name type="common">Penicillium stipitatum</name>
    <dbReference type="NCBI Taxonomy" id="441959"/>
    <lineage>
        <taxon>Eukaryota</taxon>
        <taxon>Fungi</taxon>
        <taxon>Dikarya</taxon>
        <taxon>Ascomycota</taxon>
        <taxon>Pezizomycotina</taxon>
        <taxon>Eurotiomycetes</taxon>
        <taxon>Eurotiomycetidae</taxon>
        <taxon>Eurotiales</taxon>
        <taxon>Trichocomaceae</taxon>
        <taxon>Talaromyces</taxon>
        <taxon>Talaromyces sect. Talaromyces</taxon>
    </lineage>
</organism>
<feature type="compositionally biased region" description="Polar residues" evidence="1">
    <location>
        <begin position="37"/>
        <end position="51"/>
    </location>
</feature>
<dbReference type="EMBL" id="EQ962654">
    <property type="protein sequence ID" value="EED20627.1"/>
    <property type="molecule type" value="Genomic_DNA"/>
</dbReference>
<dbReference type="AlphaFoldDB" id="B8M8W4"/>
<dbReference type="InParanoid" id="B8M8W4"/>
<reference evidence="3" key="1">
    <citation type="journal article" date="2015" name="Genome Announc.">
        <title>Genome sequence of the AIDS-associated pathogen Penicillium marneffei (ATCC18224) and its near taxonomic relative Talaromyces stipitatus (ATCC10500).</title>
        <authorList>
            <person name="Nierman W.C."/>
            <person name="Fedorova-Abrams N.D."/>
            <person name="Andrianopoulos A."/>
        </authorList>
    </citation>
    <scope>NUCLEOTIDE SEQUENCE [LARGE SCALE GENOMIC DNA]</scope>
    <source>
        <strain evidence="3">ATCC 10500 / CBS 375.48 / QM 6759 / NRRL 1006</strain>
    </source>
</reference>
<dbReference type="HOGENOM" id="CLU_671169_0_0_1"/>
<feature type="compositionally biased region" description="Polar residues" evidence="1">
    <location>
        <begin position="210"/>
        <end position="226"/>
    </location>
</feature>
<feature type="region of interest" description="Disordered" evidence="1">
    <location>
        <begin position="275"/>
        <end position="338"/>
    </location>
</feature>
<evidence type="ECO:0000313" key="3">
    <source>
        <dbReference type="Proteomes" id="UP000001745"/>
    </source>
</evidence>
<dbReference type="RefSeq" id="XP_002481061.1">
    <property type="nucleotide sequence ID" value="XM_002481016.1"/>
</dbReference>
<feature type="compositionally biased region" description="Pro residues" evidence="1">
    <location>
        <begin position="55"/>
        <end position="66"/>
    </location>
</feature>
<gene>
    <name evidence="2" type="ORF">TSTA_038340</name>
</gene>
<evidence type="ECO:0000256" key="1">
    <source>
        <dbReference type="SAM" id="MobiDB-lite"/>
    </source>
</evidence>
<dbReference type="STRING" id="441959.B8M8W4"/>
<name>B8M8W4_TALSN</name>
<feature type="compositionally biased region" description="Polar residues" evidence="1">
    <location>
        <begin position="306"/>
        <end position="320"/>
    </location>
</feature>
<sequence>MAVTLNNIKFYHPPSLPARPIKSTSPNDHHTSKRTDSTPSTHSKLSFSPFSQPALPHPLPPRPPAIIPCSHHTASATLHFPSSTSHTADSHPVCKNDFHRALDDFFSAKNGKNDEDGESSIRVPTQDHGNDNRAHATSPNLEVLSQMTASLPSPSFSHPRIHRQHSAHLNRLHQRPISSTLIRQISAQGSSIVNRERSETTHASGVLSHSPKSGGSTLRNESTDLQGASGDSKRASSCQLEESSNRKRSPSARLSPLSTPQVVVPVLSRRSVSLRRKSNYLDNPEREDAGESLRPSKRRRRILDEASSTSRVPRQLSSESPRAKRPESPPEDLSAESEPIPVQGFLRLRSSGSEVIYCLELSQTHFSSSVAGGQIESPRPHQRTARPATRIRFTPEEDAFIVQLKAQELS</sequence>
<dbReference type="OrthoDB" id="4369561at2759"/>
<feature type="compositionally biased region" description="Basic and acidic residues" evidence="1">
    <location>
        <begin position="27"/>
        <end position="36"/>
    </location>
</feature>
<keyword evidence="3" id="KW-1185">Reference proteome</keyword>